<organism evidence="2 3">
    <name type="scientific">Boletus edulis BED1</name>
    <dbReference type="NCBI Taxonomy" id="1328754"/>
    <lineage>
        <taxon>Eukaryota</taxon>
        <taxon>Fungi</taxon>
        <taxon>Dikarya</taxon>
        <taxon>Basidiomycota</taxon>
        <taxon>Agaricomycotina</taxon>
        <taxon>Agaricomycetes</taxon>
        <taxon>Agaricomycetidae</taxon>
        <taxon>Boletales</taxon>
        <taxon>Boletineae</taxon>
        <taxon>Boletaceae</taxon>
        <taxon>Boletoideae</taxon>
        <taxon>Boletus</taxon>
    </lineage>
</organism>
<feature type="region of interest" description="Disordered" evidence="1">
    <location>
        <begin position="56"/>
        <end position="75"/>
    </location>
</feature>
<evidence type="ECO:0000313" key="2">
    <source>
        <dbReference type="EMBL" id="KAF8439777.1"/>
    </source>
</evidence>
<dbReference type="EMBL" id="WHUW01000013">
    <property type="protein sequence ID" value="KAF8439777.1"/>
    <property type="molecule type" value="Genomic_DNA"/>
</dbReference>
<evidence type="ECO:0000256" key="1">
    <source>
        <dbReference type="SAM" id="MobiDB-lite"/>
    </source>
</evidence>
<dbReference type="AlphaFoldDB" id="A0AAD4GEC4"/>
<gene>
    <name evidence="2" type="ORF">L210DRAFT_3760768</name>
</gene>
<dbReference type="Proteomes" id="UP001194468">
    <property type="component" value="Unassembled WGS sequence"/>
</dbReference>
<evidence type="ECO:0000313" key="3">
    <source>
        <dbReference type="Proteomes" id="UP001194468"/>
    </source>
</evidence>
<accession>A0AAD4GEC4</accession>
<feature type="compositionally biased region" description="Acidic residues" evidence="1">
    <location>
        <begin position="66"/>
        <end position="75"/>
    </location>
</feature>
<keyword evidence="3" id="KW-1185">Reference proteome</keyword>
<reference evidence="2" key="1">
    <citation type="submission" date="2019-10" db="EMBL/GenBank/DDBJ databases">
        <authorList>
            <consortium name="DOE Joint Genome Institute"/>
            <person name="Kuo A."/>
            <person name="Miyauchi S."/>
            <person name="Kiss E."/>
            <person name="Drula E."/>
            <person name="Kohler A."/>
            <person name="Sanchez-Garcia M."/>
            <person name="Andreopoulos B."/>
            <person name="Barry K.W."/>
            <person name="Bonito G."/>
            <person name="Buee M."/>
            <person name="Carver A."/>
            <person name="Chen C."/>
            <person name="Cichocki N."/>
            <person name="Clum A."/>
            <person name="Culley D."/>
            <person name="Crous P.W."/>
            <person name="Fauchery L."/>
            <person name="Girlanda M."/>
            <person name="Hayes R."/>
            <person name="Keri Z."/>
            <person name="LaButti K."/>
            <person name="Lipzen A."/>
            <person name="Lombard V."/>
            <person name="Magnuson J."/>
            <person name="Maillard F."/>
            <person name="Morin E."/>
            <person name="Murat C."/>
            <person name="Nolan M."/>
            <person name="Ohm R."/>
            <person name="Pangilinan J."/>
            <person name="Pereira M."/>
            <person name="Perotto S."/>
            <person name="Peter M."/>
            <person name="Riley R."/>
            <person name="Sitrit Y."/>
            <person name="Stielow B."/>
            <person name="Szollosi G."/>
            <person name="Zifcakova L."/>
            <person name="Stursova M."/>
            <person name="Spatafora J.W."/>
            <person name="Tedersoo L."/>
            <person name="Vaario L.-M."/>
            <person name="Yamada A."/>
            <person name="Yan M."/>
            <person name="Wang P."/>
            <person name="Xu J."/>
            <person name="Bruns T."/>
            <person name="Baldrian P."/>
            <person name="Vilgalys R."/>
            <person name="Henrissat B."/>
            <person name="Grigoriev I.V."/>
            <person name="Hibbett D."/>
            <person name="Nagy L.G."/>
            <person name="Martin F.M."/>
        </authorList>
    </citation>
    <scope>NUCLEOTIDE SEQUENCE</scope>
    <source>
        <strain evidence="2">BED1</strain>
    </source>
</reference>
<reference evidence="2" key="2">
    <citation type="journal article" date="2020" name="Nat. Commun.">
        <title>Large-scale genome sequencing of mycorrhizal fungi provides insights into the early evolution of symbiotic traits.</title>
        <authorList>
            <person name="Miyauchi S."/>
            <person name="Kiss E."/>
            <person name="Kuo A."/>
            <person name="Drula E."/>
            <person name="Kohler A."/>
            <person name="Sanchez-Garcia M."/>
            <person name="Morin E."/>
            <person name="Andreopoulos B."/>
            <person name="Barry K.W."/>
            <person name="Bonito G."/>
            <person name="Buee M."/>
            <person name="Carver A."/>
            <person name="Chen C."/>
            <person name="Cichocki N."/>
            <person name="Clum A."/>
            <person name="Culley D."/>
            <person name="Crous P.W."/>
            <person name="Fauchery L."/>
            <person name="Girlanda M."/>
            <person name="Hayes R.D."/>
            <person name="Keri Z."/>
            <person name="LaButti K."/>
            <person name="Lipzen A."/>
            <person name="Lombard V."/>
            <person name="Magnuson J."/>
            <person name="Maillard F."/>
            <person name="Murat C."/>
            <person name="Nolan M."/>
            <person name="Ohm R.A."/>
            <person name="Pangilinan J."/>
            <person name="Pereira M.F."/>
            <person name="Perotto S."/>
            <person name="Peter M."/>
            <person name="Pfister S."/>
            <person name="Riley R."/>
            <person name="Sitrit Y."/>
            <person name="Stielow J.B."/>
            <person name="Szollosi G."/>
            <person name="Zifcakova L."/>
            <person name="Stursova M."/>
            <person name="Spatafora J.W."/>
            <person name="Tedersoo L."/>
            <person name="Vaario L.M."/>
            <person name="Yamada A."/>
            <person name="Yan M."/>
            <person name="Wang P."/>
            <person name="Xu J."/>
            <person name="Bruns T."/>
            <person name="Baldrian P."/>
            <person name="Vilgalys R."/>
            <person name="Dunand C."/>
            <person name="Henrissat B."/>
            <person name="Grigoriev I.V."/>
            <person name="Hibbett D."/>
            <person name="Nagy L.G."/>
            <person name="Martin F.M."/>
        </authorList>
    </citation>
    <scope>NUCLEOTIDE SEQUENCE</scope>
    <source>
        <strain evidence="2">BED1</strain>
    </source>
</reference>
<feature type="region of interest" description="Disordered" evidence="1">
    <location>
        <begin position="1"/>
        <end position="22"/>
    </location>
</feature>
<proteinExistence type="predicted"/>
<name>A0AAD4GEC4_BOLED</name>
<feature type="compositionally biased region" description="Polar residues" evidence="1">
    <location>
        <begin position="1"/>
        <end position="12"/>
    </location>
</feature>
<comment type="caution">
    <text evidence="2">The sequence shown here is derived from an EMBL/GenBank/DDBJ whole genome shotgun (WGS) entry which is preliminary data.</text>
</comment>
<sequence length="232" mass="26090">MNTNPRVAQTETGPHFHYRNTSPSVFPNTCLLSSTPSGTLNQLEKTEDIPTVIGSAEQPSATARDDESDEIDDPDSFESIARSLEERSQLDDARGSQDFTPPFEKKRLFDFSNMTWLEITSRTSMKSLGDELELYELVDKDAEGEADDGDIVNDRFLDSFLHFETHLLGRRCVNVCQLKPSFNVGIVRLSSTLSVMTRPRDEKNIGPFKIVIRRFHVALEKKKCASNSLTLA</sequence>
<protein>
    <submittedName>
        <fullName evidence="2">Uncharacterized protein</fullName>
    </submittedName>
</protein>